<keyword evidence="2 7" id="KW-0813">Transport</keyword>
<evidence type="ECO:0000313" key="10">
    <source>
        <dbReference type="Proteomes" id="UP000095463"/>
    </source>
</evidence>
<dbReference type="InterPro" id="IPR000515">
    <property type="entry name" value="MetI-like"/>
</dbReference>
<dbReference type="Pfam" id="PF00528">
    <property type="entry name" value="BPD_transp_1"/>
    <property type="match status" value="1"/>
</dbReference>
<dbReference type="GO" id="GO:0055085">
    <property type="term" value="P:transmembrane transport"/>
    <property type="evidence" value="ECO:0007669"/>
    <property type="project" value="InterPro"/>
</dbReference>
<evidence type="ECO:0000259" key="8">
    <source>
        <dbReference type="PROSITE" id="PS50928"/>
    </source>
</evidence>
<feature type="transmembrane region" description="Helical" evidence="7">
    <location>
        <begin position="197"/>
        <end position="217"/>
    </location>
</feature>
<dbReference type="OrthoDB" id="7939379at2"/>
<evidence type="ECO:0000256" key="2">
    <source>
        <dbReference type="ARBA" id="ARBA00022448"/>
    </source>
</evidence>
<evidence type="ECO:0000256" key="4">
    <source>
        <dbReference type="ARBA" id="ARBA00022692"/>
    </source>
</evidence>
<evidence type="ECO:0000256" key="7">
    <source>
        <dbReference type="RuleBase" id="RU363032"/>
    </source>
</evidence>
<feature type="transmembrane region" description="Helical" evidence="7">
    <location>
        <begin position="106"/>
        <end position="129"/>
    </location>
</feature>
<keyword evidence="5 7" id="KW-1133">Transmembrane helix</keyword>
<feature type="transmembrane region" description="Helical" evidence="7">
    <location>
        <begin position="149"/>
        <end position="176"/>
    </location>
</feature>
<comment type="similarity">
    <text evidence="7">Belongs to the binding-protein-dependent transport system permease family.</text>
</comment>
<keyword evidence="10" id="KW-1185">Reference proteome</keyword>
<protein>
    <submittedName>
        <fullName evidence="9">Sugar ABC transporter permease</fullName>
    </submittedName>
</protein>
<gene>
    <name evidence="9" type="ORF">VW23_002100</name>
</gene>
<evidence type="ECO:0000256" key="6">
    <source>
        <dbReference type="ARBA" id="ARBA00023136"/>
    </source>
</evidence>
<dbReference type="PANTHER" id="PTHR30193:SF41">
    <property type="entry name" value="DIACETYLCHITOBIOSE UPTAKE SYSTEM PERMEASE PROTEIN NGCF"/>
    <property type="match status" value="1"/>
</dbReference>
<dbReference type="EMBL" id="LAJE02000279">
    <property type="protein sequence ID" value="OEO29554.1"/>
    <property type="molecule type" value="Genomic_DNA"/>
</dbReference>
<dbReference type="PANTHER" id="PTHR30193">
    <property type="entry name" value="ABC TRANSPORTER PERMEASE PROTEIN"/>
    <property type="match status" value="1"/>
</dbReference>
<dbReference type="PROSITE" id="PS50928">
    <property type="entry name" value="ABC_TM1"/>
    <property type="match status" value="1"/>
</dbReference>
<evidence type="ECO:0000256" key="5">
    <source>
        <dbReference type="ARBA" id="ARBA00022989"/>
    </source>
</evidence>
<dbReference type="Gene3D" id="1.10.3720.10">
    <property type="entry name" value="MetI-like"/>
    <property type="match status" value="1"/>
</dbReference>
<proteinExistence type="inferred from homology"/>
<dbReference type="AlphaFoldDB" id="A0A1E5XM14"/>
<dbReference type="Proteomes" id="UP000095463">
    <property type="component" value="Unassembled WGS sequence"/>
</dbReference>
<dbReference type="InterPro" id="IPR035906">
    <property type="entry name" value="MetI-like_sf"/>
</dbReference>
<organism evidence="9 10">
    <name type="scientific">Devosia insulae DS-56</name>
    <dbReference type="NCBI Taxonomy" id="1116389"/>
    <lineage>
        <taxon>Bacteria</taxon>
        <taxon>Pseudomonadati</taxon>
        <taxon>Pseudomonadota</taxon>
        <taxon>Alphaproteobacteria</taxon>
        <taxon>Hyphomicrobiales</taxon>
        <taxon>Devosiaceae</taxon>
        <taxon>Devosia</taxon>
    </lineage>
</organism>
<evidence type="ECO:0000313" key="9">
    <source>
        <dbReference type="EMBL" id="OEO29554.1"/>
    </source>
</evidence>
<accession>A0A1E5XM14</accession>
<name>A0A1E5XM14_9HYPH</name>
<comment type="caution">
    <text evidence="9">The sequence shown here is derived from an EMBL/GenBank/DDBJ whole genome shotgun (WGS) entry which is preliminary data.</text>
</comment>
<dbReference type="RefSeq" id="WP_069911203.1">
    <property type="nucleotide sequence ID" value="NZ_LAJE02000279.1"/>
</dbReference>
<feature type="transmembrane region" description="Helical" evidence="7">
    <location>
        <begin position="256"/>
        <end position="279"/>
    </location>
</feature>
<feature type="transmembrane region" description="Helical" evidence="7">
    <location>
        <begin position="75"/>
        <end position="97"/>
    </location>
</feature>
<dbReference type="CDD" id="cd06261">
    <property type="entry name" value="TM_PBP2"/>
    <property type="match status" value="1"/>
</dbReference>
<dbReference type="SUPFAM" id="SSF161098">
    <property type="entry name" value="MetI-like"/>
    <property type="match status" value="1"/>
</dbReference>
<dbReference type="GO" id="GO:0005886">
    <property type="term" value="C:plasma membrane"/>
    <property type="evidence" value="ECO:0007669"/>
    <property type="project" value="UniProtKB-SubCell"/>
</dbReference>
<evidence type="ECO:0000256" key="3">
    <source>
        <dbReference type="ARBA" id="ARBA00022475"/>
    </source>
</evidence>
<keyword evidence="6 7" id="KW-0472">Membrane</keyword>
<keyword evidence="4 7" id="KW-0812">Transmembrane</keyword>
<dbReference type="InterPro" id="IPR051393">
    <property type="entry name" value="ABC_transporter_permease"/>
</dbReference>
<reference evidence="9 10" key="1">
    <citation type="journal article" date="2015" name="Genome Announc.">
        <title>Genome Assemblies of Three Soil-Associated Devosia species: D. insulae, D. limi, and D. soli.</title>
        <authorList>
            <person name="Hassan Y.I."/>
            <person name="Lepp D."/>
            <person name="Zhou T."/>
        </authorList>
    </citation>
    <scope>NUCLEOTIDE SEQUENCE [LARGE SCALE GENOMIC DNA]</scope>
    <source>
        <strain evidence="9 10">DS-56</strain>
    </source>
</reference>
<sequence>MTTPLKKKLDNRAALPLVAPFVIVYAALFLYPTLQMLAMSLTDGQLILPGEWVGLSNYLKLFRDWRFGNSVANTAYFVALTVVPGTLLGLGFAMLVVRLKGFWQAVVLAVFFLPYILPVTTVTSIWTWFVYGPGQLVLPDRVLGRPPFVLPIAATITVWWTVGFNVLLFMAGLKNIPTELYEAARLDGAGRWMQFRAITWPLIWPVTALVLTIQLIMQIKVFDQVYLLVQGGRVDASMVLVQYIYTLAFQRNQGGYAATVAVALFVIVAAVSVLQFQLLRARK</sequence>
<feature type="domain" description="ABC transmembrane type-1" evidence="8">
    <location>
        <begin position="71"/>
        <end position="275"/>
    </location>
</feature>
<evidence type="ECO:0000256" key="1">
    <source>
        <dbReference type="ARBA" id="ARBA00004651"/>
    </source>
</evidence>
<keyword evidence="3" id="KW-1003">Cell membrane</keyword>
<comment type="subcellular location">
    <subcellularLocation>
        <location evidence="1 7">Cell membrane</location>
        <topology evidence="1 7">Multi-pass membrane protein</topology>
    </subcellularLocation>
</comment>
<feature type="transmembrane region" description="Helical" evidence="7">
    <location>
        <begin position="12"/>
        <end position="31"/>
    </location>
</feature>